<proteinExistence type="predicted"/>
<evidence type="ECO:0000313" key="1">
    <source>
        <dbReference type="EMBL" id="MBD4338436.1"/>
    </source>
</evidence>
<feature type="non-terminal residue" evidence="1">
    <location>
        <position position="1"/>
    </location>
</feature>
<evidence type="ECO:0000313" key="2">
    <source>
        <dbReference type="Proteomes" id="UP000653002"/>
    </source>
</evidence>
<name>A0A8I0H396_XANCI</name>
<dbReference type="AlphaFoldDB" id="A0A8I0H396"/>
<dbReference type="EMBL" id="JAABFR010001482">
    <property type="protein sequence ID" value="MBD4338436.1"/>
    <property type="molecule type" value="Genomic_DNA"/>
</dbReference>
<comment type="caution">
    <text evidence="1">The sequence shown here is derived from an EMBL/GenBank/DDBJ whole genome shotgun (WGS) entry which is preliminary data.</text>
</comment>
<protein>
    <submittedName>
        <fullName evidence="1">Serine dehydratase subunit alpha family protein</fullName>
    </submittedName>
</protein>
<accession>A0A8I0H396</accession>
<organism evidence="1 2">
    <name type="scientific">Xanthomonas citri pv. citri</name>
    <dbReference type="NCBI Taxonomy" id="611301"/>
    <lineage>
        <taxon>Bacteria</taxon>
        <taxon>Pseudomonadati</taxon>
        <taxon>Pseudomonadota</taxon>
        <taxon>Gammaproteobacteria</taxon>
        <taxon>Lysobacterales</taxon>
        <taxon>Lysobacteraceae</taxon>
        <taxon>Xanthomonas</taxon>
    </lineage>
</organism>
<reference evidence="1" key="1">
    <citation type="submission" date="2020-01" db="EMBL/GenBank/DDBJ databases">
        <authorList>
            <person name="Richard D."/>
        </authorList>
    </citation>
    <scope>NUCLEOTIDE SEQUENCE</scope>
    <source>
        <strain evidence="1">JP541</strain>
    </source>
</reference>
<dbReference type="Proteomes" id="UP000653002">
    <property type="component" value="Unassembled WGS sequence"/>
</dbReference>
<gene>
    <name evidence="1" type="ORF">GUH15_20750</name>
</gene>
<feature type="non-terminal residue" evidence="1">
    <location>
        <position position="84"/>
    </location>
</feature>
<sequence>TVKLSDSPYIFDIDITVKSEHHTANVRIVGHHTNIVHTEKDGEILLDTCADTPAESTDSGICDRSAFSVKTILEFVECAELCDI</sequence>